<dbReference type="PROSITE" id="PS51257">
    <property type="entry name" value="PROKAR_LIPOPROTEIN"/>
    <property type="match status" value="1"/>
</dbReference>
<reference evidence="3 4" key="1">
    <citation type="submission" date="2018-08" db="EMBL/GenBank/DDBJ databases">
        <title>Acidipila sp. 4G-K13, an acidobacterium isolated from forest soil.</title>
        <authorList>
            <person name="Gao Z.-H."/>
            <person name="Qiu L.-H."/>
        </authorList>
    </citation>
    <scope>NUCLEOTIDE SEQUENCE [LARGE SCALE GENOMIC DNA]</scope>
    <source>
        <strain evidence="3 4">4G-K13</strain>
    </source>
</reference>
<accession>A0A372IRS2</accession>
<evidence type="ECO:0000313" key="3">
    <source>
        <dbReference type="EMBL" id="RFU17594.1"/>
    </source>
</evidence>
<gene>
    <name evidence="3" type="ORF">D0Y96_05525</name>
</gene>
<feature type="signal peptide" evidence="2">
    <location>
        <begin position="1"/>
        <end position="28"/>
    </location>
</feature>
<evidence type="ECO:0000313" key="4">
    <source>
        <dbReference type="Proteomes" id="UP000264702"/>
    </source>
</evidence>
<dbReference type="Proteomes" id="UP000264702">
    <property type="component" value="Unassembled WGS sequence"/>
</dbReference>
<dbReference type="Pfam" id="PF06764">
    <property type="entry name" value="DUF1223"/>
    <property type="match status" value="1"/>
</dbReference>
<protein>
    <submittedName>
        <fullName evidence="3">DUF1223 domain-containing protein</fullName>
    </submittedName>
</protein>
<dbReference type="EMBL" id="QVQT01000002">
    <property type="protein sequence ID" value="RFU17594.1"/>
    <property type="molecule type" value="Genomic_DNA"/>
</dbReference>
<comment type="caution">
    <text evidence="3">The sequence shown here is derived from an EMBL/GenBank/DDBJ whole genome shotgun (WGS) entry which is preliminary data.</text>
</comment>
<dbReference type="OrthoDB" id="9808254at2"/>
<keyword evidence="2" id="KW-0732">Signal</keyword>
<evidence type="ECO:0000256" key="2">
    <source>
        <dbReference type="SAM" id="SignalP"/>
    </source>
</evidence>
<name>A0A372IRS2_9BACT</name>
<proteinExistence type="predicted"/>
<feature type="region of interest" description="Disordered" evidence="1">
    <location>
        <begin position="251"/>
        <end position="271"/>
    </location>
</feature>
<dbReference type="PANTHER" id="PTHR36057">
    <property type="match status" value="1"/>
</dbReference>
<evidence type="ECO:0000256" key="1">
    <source>
        <dbReference type="SAM" id="MobiDB-lite"/>
    </source>
</evidence>
<dbReference type="InterPro" id="IPR010634">
    <property type="entry name" value="DUF1223"/>
</dbReference>
<feature type="chain" id="PRO_5016869879" evidence="2">
    <location>
        <begin position="29"/>
        <end position="271"/>
    </location>
</feature>
<sequence length="271" mass="29580">MIWPQYRFLFPAILLIAGCFALPFPASAQVSTRQPVLVELFTSEGCSSCPPADQFLMALDRAENIPGARVIVLSEHVDYWDHDGWHDPWSSEEMTERQTAYTSQFRQDSNYTPEAVIDGAQGITANNRPAVVAAIEEAAKHPSIAITIADVNWSDGKATATITTTETAKADLYATLADDHDQSNVLRGENSGHQLEHVAVVRVMKKVGSLDHPFNRPIAIPFSGNKQQKPMRLVVFAQDRRTGRILGVAEVPAQPSSPPAPAVAQAQMPAK</sequence>
<dbReference type="SUPFAM" id="SSF52833">
    <property type="entry name" value="Thioredoxin-like"/>
    <property type="match status" value="1"/>
</dbReference>
<feature type="compositionally biased region" description="Low complexity" evidence="1">
    <location>
        <begin position="262"/>
        <end position="271"/>
    </location>
</feature>
<keyword evidence="4" id="KW-1185">Reference proteome</keyword>
<dbReference type="AlphaFoldDB" id="A0A372IRS2"/>
<dbReference type="PANTHER" id="PTHR36057:SF1">
    <property type="entry name" value="LIPOPROTEIN LIPID ATTACHMENT SITE-LIKE PROTEIN, PUTATIVE (DUF1223)-RELATED"/>
    <property type="match status" value="1"/>
</dbReference>
<organism evidence="3 4">
    <name type="scientific">Paracidobacterium acidisoli</name>
    <dbReference type="NCBI Taxonomy" id="2303751"/>
    <lineage>
        <taxon>Bacteria</taxon>
        <taxon>Pseudomonadati</taxon>
        <taxon>Acidobacteriota</taxon>
        <taxon>Terriglobia</taxon>
        <taxon>Terriglobales</taxon>
        <taxon>Acidobacteriaceae</taxon>
        <taxon>Paracidobacterium</taxon>
    </lineage>
</organism>
<dbReference type="InterPro" id="IPR036249">
    <property type="entry name" value="Thioredoxin-like_sf"/>
</dbReference>
<dbReference type="RefSeq" id="WP_117298344.1">
    <property type="nucleotide sequence ID" value="NZ_QVQT02000002.1"/>
</dbReference>